<evidence type="ECO:0000313" key="3">
    <source>
        <dbReference type="Proteomes" id="UP000289856"/>
    </source>
</evidence>
<dbReference type="Proteomes" id="UP000289856">
    <property type="component" value="Chromosome"/>
</dbReference>
<evidence type="ECO:0000313" key="2">
    <source>
        <dbReference type="EMBL" id="BBI33436.1"/>
    </source>
</evidence>
<dbReference type="SUPFAM" id="SSF51658">
    <property type="entry name" value="Xylose isomerase-like"/>
    <property type="match status" value="1"/>
</dbReference>
<protein>
    <recommendedName>
        <fullName evidence="1">Xylose isomerase-like TIM barrel domain-containing protein</fullName>
    </recommendedName>
</protein>
<proteinExistence type="predicted"/>
<keyword evidence="3" id="KW-1185">Reference proteome</keyword>
<evidence type="ECO:0000259" key="1">
    <source>
        <dbReference type="Pfam" id="PF01261"/>
    </source>
</evidence>
<dbReference type="InterPro" id="IPR013022">
    <property type="entry name" value="Xyl_isomerase-like_TIM-brl"/>
</dbReference>
<dbReference type="PANTHER" id="PTHR12110:SF53">
    <property type="entry name" value="BLR5974 PROTEIN"/>
    <property type="match status" value="1"/>
</dbReference>
<dbReference type="PANTHER" id="PTHR12110">
    <property type="entry name" value="HYDROXYPYRUVATE ISOMERASE"/>
    <property type="match status" value="1"/>
</dbReference>
<reference evidence="2 3" key="1">
    <citation type="submission" date="2019-01" db="EMBL/GenBank/DDBJ databases">
        <title>Complete genome sequence of Cohnella hallensis HS21 isolated from Korean fir (Abies koreana) rhizospheric soil.</title>
        <authorList>
            <person name="Jiang L."/>
            <person name="Kang S.W."/>
            <person name="Kim S."/>
            <person name="Jung J."/>
            <person name="Kim C.Y."/>
            <person name="Kim D.H."/>
            <person name="Kim S.W."/>
            <person name="Lee J."/>
        </authorList>
    </citation>
    <scope>NUCLEOTIDE SEQUENCE [LARGE SCALE GENOMIC DNA]</scope>
    <source>
        <strain evidence="2 3">HS21</strain>
    </source>
</reference>
<dbReference type="InterPro" id="IPR050312">
    <property type="entry name" value="IolE/XylAMocC-like"/>
</dbReference>
<sequence>MKICLSAWSCHQLYNRGAWSNVDFIDFVGRDTKAQGVELLTKYLSSDTDLISIEEALSRNNLSVACIGASNNFVLPNEGERLEQVEEIAKAVHLAKHFGAAVVRVFAGDELEGISYEQGRQWIVEGLKSAAAMAETQGIKLCLENHGTFAGKASQVKEIITSVNSPALRSTFDTGNFLLVEENPSDAIDQLQKLADHVHFKDFVKVEEQQEGTVYCSLAGDYYIGKIAGEGSVDLLYILGRLKDAAYEGWLTVEYEGDDDEQTASIQSIANLNKILQTL</sequence>
<name>A0A3T1D5P6_9BACL</name>
<dbReference type="KEGG" id="cohn:KCTCHS21_28350"/>
<dbReference type="EMBL" id="AP019400">
    <property type="protein sequence ID" value="BBI33436.1"/>
    <property type="molecule type" value="Genomic_DNA"/>
</dbReference>
<dbReference type="Gene3D" id="3.20.20.150">
    <property type="entry name" value="Divalent-metal-dependent TIM barrel enzymes"/>
    <property type="match status" value="1"/>
</dbReference>
<gene>
    <name evidence="2" type="ORF">KCTCHS21_28350</name>
</gene>
<dbReference type="InterPro" id="IPR036237">
    <property type="entry name" value="Xyl_isomerase-like_sf"/>
</dbReference>
<dbReference type="OrthoDB" id="3185623at2"/>
<dbReference type="Pfam" id="PF01261">
    <property type="entry name" value="AP_endonuc_2"/>
    <property type="match status" value="1"/>
</dbReference>
<dbReference type="AlphaFoldDB" id="A0A3T1D5P6"/>
<feature type="domain" description="Xylose isomerase-like TIM barrel" evidence="1">
    <location>
        <begin position="34"/>
        <end position="273"/>
    </location>
</feature>
<organism evidence="2 3">
    <name type="scientific">Cohnella abietis</name>
    <dbReference type="NCBI Taxonomy" id="2507935"/>
    <lineage>
        <taxon>Bacteria</taxon>
        <taxon>Bacillati</taxon>
        <taxon>Bacillota</taxon>
        <taxon>Bacilli</taxon>
        <taxon>Bacillales</taxon>
        <taxon>Paenibacillaceae</taxon>
        <taxon>Cohnella</taxon>
    </lineage>
</organism>
<dbReference type="RefSeq" id="WP_130609155.1">
    <property type="nucleotide sequence ID" value="NZ_AP019400.1"/>
</dbReference>
<accession>A0A3T1D5P6</accession>